<sequence>MNFEIPVLLTTKAMPRARDSSEAIYNRCIVIEMTNVVEEHEARAARVSLGLPADSLVGEAMAAMEGPGILNWAMDGLDRLRARGRYDPPASVREANRRFRDDNNTVAAWMSAAVEKDPCCKVSRNDLRCSFNGWQREEMGAEARAWGGRQFFLQVRRLAPYANVDGSQADDGERFIWGVRMTSAGLRFWEDHRLEPLSNGTKGYSSREQDVNRYHDGVSGSETSRRTEF</sequence>
<dbReference type="EMBL" id="VZZK01000095">
    <property type="protein sequence ID" value="KAB1068133.1"/>
    <property type="molecule type" value="Genomic_DNA"/>
</dbReference>
<proteinExistence type="predicted"/>
<evidence type="ECO:0000256" key="1">
    <source>
        <dbReference type="SAM" id="MobiDB-lite"/>
    </source>
</evidence>
<dbReference type="AlphaFoldDB" id="A0A6L3SN86"/>
<keyword evidence="3" id="KW-1185">Reference proteome</keyword>
<feature type="region of interest" description="Disordered" evidence="1">
    <location>
        <begin position="199"/>
        <end position="229"/>
    </location>
</feature>
<evidence type="ECO:0000313" key="3">
    <source>
        <dbReference type="Proteomes" id="UP000474159"/>
    </source>
</evidence>
<dbReference type="Proteomes" id="UP000474159">
    <property type="component" value="Unassembled WGS sequence"/>
</dbReference>
<gene>
    <name evidence="2" type="ORF">F6X53_31840</name>
</gene>
<name>A0A6L3SN86_9HYPH</name>
<evidence type="ECO:0000313" key="2">
    <source>
        <dbReference type="EMBL" id="KAB1068133.1"/>
    </source>
</evidence>
<reference evidence="2 3" key="1">
    <citation type="submission" date="2019-09" db="EMBL/GenBank/DDBJ databases">
        <title>YIM 48816 draft genome.</title>
        <authorList>
            <person name="Jiang L."/>
        </authorList>
    </citation>
    <scope>NUCLEOTIDE SEQUENCE [LARGE SCALE GENOMIC DNA]</scope>
    <source>
        <strain evidence="2 3">YIM 48816</strain>
    </source>
</reference>
<dbReference type="RefSeq" id="WP_151005915.1">
    <property type="nucleotide sequence ID" value="NZ_BPQY01000561.1"/>
</dbReference>
<comment type="caution">
    <text evidence="2">The sequence shown here is derived from an EMBL/GenBank/DDBJ whole genome shotgun (WGS) entry which is preliminary data.</text>
</comment>
<protein>
    <submittedName>
        <fullName evidence="2">Uncharacterized protein</fullName>
    </submittedName>
</protein>
<feature type="compositionally biased region" description="Basic and acidic residues" evidence="1">
    <location>
        <begin position="205"/>
        <end position="216"/>
    </location>
</feature>
<accession>A0A6L3SN86</accession>
<organism evidence="2 3">
    <name type="scientific">Methylobacterium soli</name>
    <dbReference type="NCBI Taxonomy" id="553447"/>
    <lineage>
        <taxon>Bacteria</taxon>
        <taxon>Pseudomonadati</taxon>
        <taxon>Pseudomonadota</taxon>
        <taxon>Alphaproteobacteria</taxon>
        <taxon>Hyphomicrobiales</taxon>
        <taxon>Methylobacteriaceae</taxon>
        <taxon>Methylobacterium</taxon>
    </lineage>
</organism>
<dbReference type="OrthoDB" id="9763644at2"/>